<dbReference type="EMBL" id="JBBPBN010000115">
    <property type="protein sequence ID" value="KAK8977935.1"/>
    <property type="molecule type" value="Genomic_DNA"/>
</dbReference>
<feature type="compositionally biased region" description="Acidic residues" evidence="1">
    <location>
        <begin position="290"/>
        <end position="310"/>
    </location>
</feature>
<feature type="region of interest" description="Disordered" evidence="1">
    <location>
        <begin position="82"/>
        <end position="103"/>
    </location>
</feature>
<protein>
    <submittedName>
        <fullName evidence="2">Uncharacterized protein</fullName>
    </submittedName>
</protein>
<organism evidence="2 3">
    <name type="scientific">Hibiscus sabdariffa</name>
    <name type="common">roselle</name>
    <dbReference type="NCBI Taxonomy" id="183260"/>
    <lineage>
        <taxon>Eukaryota</taxon>
        <taxon>Viridiplantae</taxon>
        <taxon>Streptophyta</taxon>
        <taxon>Embryophyta</taxon>
        <taxon>Tracheophyta</taxon>
        <taxon>Spermatophyta</taxon>
        <taxon>Magnoliopsida</taxon>
        <taxon>eudicotyledons</taxon>
        <taxon>Gunneridae</taxon>
        <taxon>Pentapetalae</taxon>
        <taxon>rosids</taxon>
        <taxon>malvids</taxon>
        <taxon>Malvales</taxon>
        <taxon>Malvaceae</taxon>
        <taxon>Malvoideae</taxon>
        <taxon>Hibiscus</taxon>
    </lineage>
</organism>
<comment type="caution">
    <text evidence="2">The sequence shown here is derived from an EMBL/GenBank/DDBJ whole genome shotgun (WGS) entry which is preliminary data.</text>
</comment>
<evidence type="ECO:0000313" key="2">
    <source>
        <dbReference type="EMBL" id="KAK8977935.1"/>
    </source>
</evidence>
<feature type="region of interest" description="Disordered" evidence="1">
    <location>
        <begin position="1"/>
        <end position="39"/>
    </location>
</feature>
<evidence type="ECO:0000256" key="1">
    <source>
        <dbReference type="SAM" id="MobiDB-lite"/>
    </source>
</evidence>
<keyword evidence="3" id="KW-1185">Reference proteome</keyword>
<reference evidence="2 3" key="1">
    <citation type="journal article" date="2024" name="G3 (Bethesda)">
        <title>Genome assembly of Hibiscus sabdariffa L. provides insights into metabolisms of medicinal natural products.</title>
        <authorList>
            <person name="Kim T."/>
        </authorList>
    </citation>
    <scope>NUCLEOTIDE SEQUENCE [LARGE SCALE GENOMIC DNA]</scope>
    <source>
        <strain evidence="2">TK-2024</strain>
        <tissue evidence="2">Old leaves</tissue>
    </source>
</reference>
<dbReference type="Proteomes" id="UP001396334">
    <property type="component" value="Unassembled WGS sequence"/>
</dbReference>
<feature type="compositionally biased region" description="Polar residues" evidence="1">
    <location>
        <begin position="1"/>
        <end position="12"/>
    </location>
</feature>
<proteinExistence type="predicted"/>
<accession>A0ABR2NP35</accession>
<evidence type="ECO:0000313" key="3">
    <source>
        <dbReference type="Proteomes" id="UP001396334"/>
    </source>
</evidence>
<sequence length="310" mass="33273">MANPNGNPTKNPMSVVYGEPPDGNGGRPSDPVAHLSAFPTLERHASPLEDAQNPKKQCNEVVSEGVFPGGRLLLWKRNLHFRSTPGGDPGQQSDKHATPIGPSVDQPYGPWMVADNSRCKPQHGNRSTVVVEPVMGVQGASRFPVLEEMQVKNGMAGGANVMVRPRPVIQGVERKNGVVVGQNMIAPKEFPSNVAYLESNPGKKKKNNASREVVEVNVVPSSEDLSPKMIVRSVEHVRGDHTAVAIKENSLHGKGSARVRMTRGASTSGGVSDDSDRIMNYLVKSSKDEDAMDDSDGVADCEEDLQDSAL</sequence>
<feature type="region of interest" description="Disordered" evidence="1">
    <location>
        <begin position="284"/>
        <end position="310"/>
    </location>
</feature>
<gene>
    <name evidence="2" type="ORF">V6N11_059564</name>
</gene>
<name>A0ABR2NP35_9ROSI</name>